<protein>
    <submittedName>
        <fullName evidence="1">Uncharacterized protein</fullName>
    </submittedName>
</protein>
<evidence type="ECO:0000313" key="1">
    <source>
        <dbReference type="EMBL" id="RAI69338.1"/>
    </source>
</evidence>
<gene>
    <name evidence="1" type="ORF">DOZ80_14400</name>
</gene>
<dbReference type="Pfam" id="PF12472">
    <property type="entry name" value="DUF3693"/>
    <property type="match status" value="1"/>
</dbReference>
<dbReference type="AlphaFoldDB" id="A0A327N9S5"/>
<evidence type="ECO:0000313" key="2">
    <source>
        <dbReference type="Proteomes" id="UP000249493"/>
    </source>
</evidence>
<name>A0A327N9S5_PSEFL</name>
<sequence>MLAMVVNDNAGSLHARGVWSFIASKLAPTGWMLQILISWSVFSTKTTYPPPPVLPSTSRGQLV</sequence>
<proteinExistence type="predicted"/>
<dbReference type="Proteomes" id="UP000249493">
    <property type="component" value="Unassembled WGS sequence"/>
</dbReference>
<accession>A0A327N9S5</accession>
<comment type="caution">
    <text evidence="1">The sequence shown here is derived from an EMBL/GenBank/DDBJ whole genome shotgun (WGS) entry which is preliminary data.</text>
</comment>
<organism evidence="1 2">
    <name type="scientific">Pseudomonas fluorescens</name>
    <dbReference type="NCBI Taxonomy" id="294"/>
    <lineage>
        <taxon>Bacteria</taxon>
        <taxon>Pseudomonadati</taxon>
        <taxon>Pseudomonadota</taxon>
        <taxon>Gammaproteobacteria</taxon>
        <taxon>Pseudomonadales</taxon>
        <taxon>Pseudomonadaceae</taxon>
        <taxon>Pseudomonas</taxon>
    </lineage>
</organism>
<reference evidence="1 2" key="1">
    <citation type="submission" date="2018-06" db="EMBL/GenBank/DDBJ databases">
        <authorList>
            <person name="Zhirakovskaya E."/>
        </authorList>
    </citation>
    <scope>NUCLEOTIDE SEQUENCE [LARGE SCALE GENOMIC DNA]</scope>
    <source>
        <strain evidence="1 2">LY3</strain>
    </source>
</reference>
<dbReference type="EMBL" id="QLIN01000005">
    <property type="protein sequence ID" value="RAI69338.1"/>
    <property type="molecule type" value="Genomic_DNA"/>
</dbReference>
<dbReference type="InterPro" id="IPR021096">
    <property type="entry name" value="Vibrio_phage_VSK_Orf152"/>
</dbReference>